<dbReference type="OrthoDB" id="9775905at2"/>
<dbReference type="InterPro" id="IPR036663">
    <property type="entry name" value="Fumarylacetoacetase_C_sf"/>
</dbReference>
<dbReference type="Gene3D" id="3.90.850.10">
    <property type="entry name" value="Fumarylacetoacetase-like, C-terminal domain"/>
    <property type="match status" value="1"/>
</dbReference>
<proteinExistence type="predicted"/>
<dbReference type="Proteomes" id="UP000318542">
    <property type="component" value="Unassembled WGS sequence"/>
</dbReference>
<keyword evidence="3" id="KW-1185">Reference proteome</keyword>
<dbReference type="AlphaFoldDB" id="A0A554X3L0"/>
<name>A0A554X3L0_9BURK</name>
<dbReference type="SUPFAM" id="SSF56529">
    <property type="entry name" value="FAH"/>
    <property type="match status" value="1"/>
</dbReference>
<reference evidence="2 3" key="1">
    <citation type="submission" date="2019-07" db="EMBL/GenBank/DDBJ databases">
        <title>Tepidimonas thermarum AA-1 draft genome.</title>
        <authorList>
            <person name="Da Costa M.S."/>
            <person name="Froufe H.J.C."/>
            <person name="Egas C."/>
            <person name="Albuquerque L."/>
        </authorList>
    </citation>
    <scope>NUCLEOTIDE SEQUENCE [LARGE SCALE GENOMIC DNA]</scope>
    <source>
        <strain evidence="2 3">AA-1</strain>
    </source>
</reference>
<organism evidence="2 3">
    <name type="scientific">Tepidimonas thermarum</name>
    <dbReference type="NCBI Taxonomy" id="335431"/>
    <lineage>
        <taxon>Bacteria</taxon>
        <taxon>Pseudomonadati</taxon>
        <taxon>Pseudomonadota</taxon>
        <taxon>Betaproteobacteria</taxon>
        <taxon>Burkholderiales</taxon>
        <taxon>Tepidimonas</taxon>
    </lineage>
</organism>
<gene>
    <name evidence="2" type="ORF">Tther_00980</name>
</gene>
<keyword evidence="2" id="KW-0378">Hydrolase</keyword>
<dbReference type="Pfam" id="PF18288">
    <property type="entry name" value="FAA_hydro_N_2"/>
    <property type="match status" value="1"/>
</dbReference>
<evidence type="ECO:0000259" key="1">
    <source>
        <dbReference type="Pfam" id="PF18288"/>
    </source>
</evidence>
<evidence type="ECO:0000313" key="2">
    <source>
        <dbReference type="EMBL" id="TSE30431.1"/>
    </source>
</evidence>
<feature type="domain" description="Fumarylacetoacetase N-terminal" evidence="1">
    <location>
        <begin position="1"/>
        <end position="78"/>
    </location>
</feature>
<comment type="caution">
    <text evidence="2">The sequence shown here is derived from an EMBL/GenBank/DDBJ whole genome shotgun (WGS) entry which is preliminary data.</text>
</comment>
<dbReference type="EMBL" id="VJOL01000013">
    <property type="protein sequence ID" value="TSE30431.1"/>
    <property type="molecule type" value="Genomic_DNA"/>
</dbReference>
<protein>
    <submittedName>
        <fullName evidence="2">Fumarylacetoacetate (FAA) hydrolase family protein</fullName>
    </submittedName>
</protein>
<sequence length="310" mass="32246">MKLATYRDGSRDGQLVVVSRDGALAHYATGIADTLQQALDDWNFIAPQLRDLALTLEQGKARHAFAFDARQCMAPLPRAVGWLAPDDDTAEPRPWRSDALWGPMRPLPAVGGSADVGPALAVLCGDVAPDADAAVALEGVRLVALACHWRRAPDGDAPHAPWGVTVAPCVVTPDALGAAWREGRLTASVTTAWNGRKLGIAEGADQTVSFGALLAAAARGRGLAAGVAVAGGVLPTPQVAGDPPAWPRGYATLAMRRAAERLTLGREVTPWLTPGDRVQIEARLPDGSAPFGAIDVVWAAPPHNDGVTAG</sequence>
<dbReference type="PANTHER" id="PTHR43211">
    <property type="entry name" value="FUMARYLACETOACETATE HYDROLASE"/>
    <property type="match status" value="1"/>
</dbReference>
<dbReference type="InterPro" id="IPR041072">
    <property type="entry name" value="FAA_hydro_N"/>
</dbReference>
<accession>A0A554X3L0</accession>
<evidence type="ECO:0000313" key="3">
    <source>
        <dbReference type="Proteomes" id="UP000318542"/>
    </source>
</evidence>
<dbReference type="GO" id="GO:0016787">
    <property type="term" value="F:hydrolase activity"/>
    <property type="evidence" value="ECO:0007669"/>
    <property type="project" value="UniProtKB-KW"/>
</dbReference>
<dbReference type="PANTHER" id="PTHR43211:SF1">
    <property type="entry name" value="BLL6422 PROTEIN"/>
    <property type="match status" value="1"/>
</dbReference>
<dbReference type="RefSeq" id="WP_143901499.1">
    <property type="nucleotide sequence ID" value="NZ_VJOL01000013.1"/>
</dbReference>